<feature type="domain" description="PhoU" evidence="1">
    <location>
        <begin position="83"/>
        <end position="166"/>
    </location>
</feature>
<protein>
    <submittedName>
        <fullName evidence="3">Phosphate transport system protein</fullName>
    </submittedName>
    <submittedName>
        <fullName evidence="2">Transcriptional regulator PhoU</fullName>
    </submittedName>
</protein>
<dbReference type="Pfam" id="PF01895">
    <property type="entry name" value="PhoU"/>
    <property type="match status" value="1"/>
</dbReference>
<dbReference type="SUPFAM" id="SSF46785">
    <property type="entry name" value="Winged helix' DNA-binding domain"/>
    <property type="match status" value="1"/>
</dbReference>
<dbReference type="SUPFAM" id="SSF109755">
    <property type="entry name" value="PhoU-like"/>
    <property type="match status" value="1"/>
</dbReference>
<dbReference type="SMR" id="A0A2L1CCC7"/>
<dbReference type="PANTHER" id="PTHR42930:SF3">
    <property type="entry name" value="PHOSPHATE-SPECIFIC TRANSPORT SYSTEM ACCESSORY PROTEIN PHOU"/>
    <property type="match status" value="1"/>
</dbReference>
<reference evidence="2" key="2">
    <citation type="submission" date="2018-02" db="EMBL/GenBank/DDBJ databases">
        <title>Complete genome sequence of the Methanococcus maripaludis type strain JJ (DSM 2067), a model for selenoprotein synthesis in Archaea.</title>
        <authorList>
            <person name="Poehlein A."/>
            <person name="Heym D."/>
            <person name="Quitzke V."/>
            <person name="Fersch J."/>
            <person name="Daniel R."/>
            <person name="Rother M."/>
        </authorList>
    </citation>
    <scope>NUCLEOTIDE SEQUENCE [LARGE SCALE GENOMIC DNA]</scope>
    <source>
        <strain evidence="2">DSM 2067</strain>
    </source>
</reference>
<reference evidence="3 5" key="3">
    <citation type="submission" date="2020-07" db="EMBL/GenBank/DDBJ databases">
        <title>Genomic Encyclopedia of Type Strains, Phase IV (KMG-V): Genome sequencing to study the core and pangenomes of soil and plant-associated prokaryotes.</title>
        <authorList>
            <person name="Whitman W."/>
        </authorList>
    </citation>
    <scope>NUCLEOTIDE SEQUENCE [LARGE SCALE GENOMIC DNA]</scope>
    <source>
        <strain evidence="3 5">C13</strain>
    </source>
</reference>
<reference evidence="4" key="1">
    <citation type="journal article" date="2018" name="Genome Announc.">
        <title>Complete Genome Sequence of the Methanococcus maripaludis Type Strain JJ (DSM 2067), a Model for Selenoprotein Synthesis in Archaea.</title>
        <authorList>
            <person name="Poehlein A."/>
            <person name="Heym D."/>
            <person name="Quitzke V."/>
            <person name="Fersch J."/>
            <person name="Daniel R."/>
            <person name="Rother M."/>
        </authorList>
    </citation>
    <scope>NUCLEOTIDE SEQUENCE [LARGE SCALE GENOMIC DNA]</scope>
    <source>
        <strain evidence="4">DSM 2067</strain>
    </source>
</reference>
<dbReference type="Proteomes" id="UP000239462">
    <property type="component" value="Chromosome"/>
</dbReference>
<dbReference type="GO" id="GO:0045936">
    <property type="term" value="P:negative regulation of phosphate metabolic process"/>
    <property type="evidence" value="ECO:0007669"/>
    <property type="project" value="InterPro"/>
</dbReference>
<evidence type="ECO:0000313" key="2">
    <source>
        <dbReference type="EMBL" id="AVB77017.1"/>
    </source>
</evidence>
<dbReference type="Gene3D" id="1.20.58.220">
    <property type="entry name" value="Phosphate transport system protein phou homolog 2, domain 2"/>
    <property type="match status" value="2"/>
</dbReference>
<dbReference type="EMBL" id="CP026606">
    <property type="protein sequence ID" value="AVB77017.1"/>
    <property type="molecule type" value="Genomic_DNA"/>
</dbReference>
<sequence>MLRGKDATLAAIINIILDEEPETQDDIADRLGVSRRYVAKLLKPLVDGGAIMHPYVVNLEKLKEFEEYIETDRYFKEIYETFDRMGTNVIQNIDKVFDSLKTHDLDIAKSIILEDYALNRMEDEVNLVIKMKASKYMDMNSLMQVSNIAANIERCGDYLSNIAEEVVNGLLVDPAIKKEVFEIKEIISKMFAHAMNMVKSKTIETEIYELEGNLHKKLDTMMEKIAEHPDENLKDINQFIQFGMFLKDVERFGDRCLKIFELGREFHHNIPKNVTTPEYVRNLK</sequence>
<dbReference type="InterPro" id="IPR028366">
    <property type="entry name" value="PhoU"/>
</dbReference>
<dbReference type="InterPro" id="IPR038078">
    <property type="entry name" value="PhoU-like_sf"/>
</dbReference>
<evidence type="ECO:0000313" key="5">
    <source>
        <dbReference type="Proteomes" id="UP000567099"/>
    </source>
</evidence>
<dbReference type="Proteomes" id="UP000567099">
    <property type="component" value="Unassembled WGS sequence"/>
</dbReference>
<dbReference type="GO" id="GO:0030643">
    <property type="term" value="P:intracellular phosphate ion homeostasis"/>
    <property type="evidence" value="ECO:0007669"/>
    <property type="project" value="InterPro"/>
</dbReference>
<gene>
    <name evidence="3" type="ORF">HNP94_000529</name>
    <name evidence="2" type="ORF">MMJJ_16460</name>
</gene>
<organism evidence="2 4">
    <name type="scientific">Methanococcus maripaludis</name>
    <name type="common">Methanococcus deltae</name>
    <dbReference type="NCBI Taxonomy" id="39152"/>
    <lineage>
        <taxon>Archaea</taxon>
        <taxon>Methanobacteriati</taxon>
        <taxon>Methanobacteriota</taxon>
        <taxon>Methanomada group</taxon>
        <taxon>Methanococci</taxon>
        <taxon>Methanococcales</taxon>
        <taxon>Methanococcaceae</taxon>
        <taxon>Methanococcus</taxon>
    </lineage>
</organism>
<dbReference type="EMBL" id="JACDUO010000001">
    <property type="protein sequence ID" value="MBA2863529.1"/>
    <property type="molecule type" value="Genomic_DNA"/>
</dbReference>
<name>A0A2L1CCC7_METMI</name>
<evidence type="ECO:0000313" key="3">
    <source>
        <dbReference type="EMBL" id="MBA2863529.1"/>
    </source>
</evidence>
<dbReference type="InterPro" id="IPR036390">
    <property type="entry name" value="WH_DNA-bd_sf"/>
</dbReference>
<dbReference type="InterPro" id="IPR026022">
    <property type="entry name" value="PhoU_dom"/>
</dbReference>
<dbReference type="KEGG" id="mmad:MMJJ_16460"/>
<dbReference type="AlphaFoldDB" id="A0A2L1CCC7"/>
<dbReference type="Pfam" id="PF13412">
    <property type="entry name" value="HTH_24"/>
    <property type="match status" value="1"/>
</dbReference>
<dbReference type="RefSeq" id="WP_104838394.1">
    <property type="nucleotide sequence ID" value="NZ_CP026606.1"/>
</dbReference>
<evidence type="ECO:0000313" key="4">
    <source>
        <dbReference type="Proteomes" id="UP000239462"/>
    </source>
</evidence>
<evidence type="ECO:0000259" key="1">
    <source>
        <dbReference type="Pfam" id="PF01895"/>
    </source>
</evidence>
<accession>A0A2L1CCC7</accession>
<dbReference type="GeneID" id="36102730"/>
<dbReference type="PANTHER" id="PTHR42930">
    <property type="entry name" value="PHOSPHATE-SPECIFIC TRANSPORT SYSTEM ACCESSORY PROTEIN PHOU"/>
    <property type="match status" value="1"/>
</dbReference>
<proteinExistence type="predicted"/>